<organism evidence="2 3">
    <name type="scientific">Candidatus Roizmanbacteria bacterium CG_4_9_14_3_um_filter_33_18</name>
    <dbReference type="NCBI Taxonomy" id="1974841"/>
    <lineage>
        <taxon>Bacteria</taxon>
        <taxon>Candidatus Roizmaniibacteriota</taxon>
    </lineage>
</organism>
<dbReference type="EMBL" id="PFWL01000037">
    <property type="protein sequence ID" value="PJA55957.1"/>
    <property type="molecule type" value="Genomic_DNA"/>
</dbReference>
<keyword evidence="1" id="KW-1133">Transmembrane helix</keyword>
<protein>
    <recommendedName>
        <fullName evidence="4">Cytochrome C biogenesis protein transmembrane domain-containing protein</fullName>
    </recommendedName>
</protein>
<feature type="non-terminal residue" evidence="2">
    <location>
        <position position="135"/>
    </location>
</feature>
<evidence type="ECO:0000256" key="1">
    <source>
        <dbReference type="SAM" id="Phobius"/>
    </source>
</evidence>
<dbReference type="PANTHER" id="PTHR31272">
    <property type="entry name" value="CYTOCHROME C-TYPE BIOGENESIS PROTEIN HI_1454-RELATED"/>
    <property type="match status" value="1"/>
</dbReference>
<proteinExistence type="predicted"/>
<feature type="transmembrane region" description="Helical" evidence="1">
    <location>
        <begin position="110"/>
        <end position="133"/>
    </location>
</feature>
<sequence length="135" mass="14847">MNYIYAVILGILSIIGPCTFVMIPTILSKVKESFIHVLLFFFGMFSVFIALGIIASVTGFIFTNAFNRYLYFFAGVITLISGLNMIGAVKVEYPHLREIRKSSHSFVDGTLHGGVMLGCIGPQLSSVLSFIVAQR</sequence>
<feature type="transmembrane region" description="Helical" evidence="1">
    <location>
        <begin position="6"/>
        <end position="27"/>
    </location>
</feature>
<dbReference type="Proteomes" id="UP000229647">
    <property type="component" value="Unassembled WGS sequence"/>
</dbReference>
<comment type="caution">
    <text evidence="2">The sequence shown here is derived from an EMBL/GenBank/DDBJ whole genome shotgun (WGS) entry which is preliminary data.</text>
</comment>
<evidence type="ECO:0000313" key="3">
    <source>
        <dbReference type="Proteomes" id="UP000229647"/>
    </source>
</evidence>
<evidence type="ECO:0000313" key="2">
    <source>
        <dbReference type="EMBL" id="PJA55957.1"/>
    </source>
</evidence>
<dbReference type="InterPro" id="IPR051790">
    <property type="entry name" value="Cytochrome_c-biogenesis_DsbD"/>
</dbReference>
<dbReference type="PANTHER" id="PTHR31272:SF9">
    <property type="entry name" value="BLL1027 PROTEIN"/>
    <property type="match status" value="1"/>
</dbReference>
<evidence type="ECO:0008006" key="4">
    <source>
        <dbReference type="Google" id="ProtNLM"/>
    </source>
</evidence>
<accession>A0A2M7XZ16</accession>
<gene>
    <name evidence="2" type="ORF">CO165_00810</name>
</gene>
<keyword evidence="1" id="KW-0472">Membrane</keyword>
<feature type="transmembrane region" description="Helical" evidence="1">
    <location>
        <begin position="39"/>
        <end position="63"/>
    </location>
</feature>
<name>A0A2M7XZ16_9BACT</name>
<feature type="transmembrane region" description="Helical" evidence="1">
    <location>
        <begin position="69"/>
        <end position="89"/>
    </location>
</feature>
<dbReference type="AlphaFoldDB" id="A0A2M7XZ16"/>
<reference evidence="3" key="1">
    <citation type="submission" date="2017-09" db="EMBL/GenBank/DDBJ databases">
        <title>Depth-based differentiation of microbial function through sediment-hosted aquifers and enrichment of novel symbionts in the deep terrestrial subsurface.</title>
        <authorList>
            <person name="Probst A.J."/>
            <person name="Ladd B."/>
            <person name="Jarett J.K."/>
            <person name="Geller-Mcgrath D.E."/>
            <person name="Sieber C.M.K."/>
            <person name="Emerson J.B."/>
            <person name="Anantharaman K."/>
            <person name="Thomas B.C."/>
            <person name="Malmstrom R."/>
            <person name="Stieglmeier M."/>
            <person name="Klingl A."/>
            <person name="Woyke T."/>
            <person name="Ryan C.M."/>
            <person name="Banfield J.F."/>
        </authorList>
    </citation>
    <scope>NUCLEOTIDE SEQUENCE [LARGE SCALE GENOMIC DNA]</scope>
</reference>
<keyword evidence="1" id="KW-0812">Transmembrane</keyword>